<dbReference type="SUPFAM" id="SSF81321">
    <property type="entry name" value="Family A G protein-coupled receptor-like"/>
    <property type="match status" value="1"/>
</dbReference>
<feature type="region of interest" description="Disordered" evidence="10">
    <location>
        <begin position="273"/>
        <end position="311"/>
    </location>
</feature>
<feature type="compositionally biased region" description="Polar residues" evidence="10">
    <location>
        <begin position="273"/>
        <end position="293"/>
    </location>
</feature>
<dbReference type="Pfam" id="PF00001">
    <property type="entry name" value="7tm_1"/>
    <property type="match status" value="1"/>
</dbReference>
<keyword evidence="4 11" id="KW-0812">Transmembrane</keyword>
<feature type="transmembrane region" description="Helical" evidence="11">
    <location>
        <begin position="75"/>
        <end position="100"/>
    </location>
</feature>
<name>A0A6P8ZI31_THRPL</name>
<protein>
    <submittedName>
        <fullName evidence="14">Glucose-dependent insulinotropic receptor-like</fullName>
    </submittedName>
</protein>
<dbReference type="InParanoid" id="A0A6P8ZI31"/>
<dbReference type="PANTHER" id="PTHR24249">
    <property type="entry name" value="HISTAMINE RECEPTOR-RELATED G-PROTEIN COUPLED RECEPTOR"/>
    <property type="match status" value="1"/>
</dbReference>
<dbReference type="InterPro" id="IPR017452">
    <property type="entry name" value="GPCR_Rhodpsn_7TM"/>
</dbReference>
<evidence type="ECO:0000259" key="12">
    <source>
        <dbReference type="PROSITE" id="PS50262"/>
    </source>
</evidence>
<dbReference type="AlphaFoldDB" id="A0A6P8ZI31"/>
<feature type="transmembrane region" description="Helical" evidence="11">
    <location>
        <begin position="30"/>
        <end position="51"/>
    </location>
</feature>
<dbReference type="OrthoDB" id="10042731at2759"/>
<feature type="domain" description="G-protein coupled receptors family 1 profile" evidence="12">
    <location>
        <begin position="1"/>
        <end position="184"/>
    </location>
</feature>
<keyword evidence="8" id="KW-0675">Receptor</keyword>
<keyword evidence="13" id="KW-1185">Reference proteome</keyword>
<evidence type="ECO:0000256" key="1">
    <source>
        <dbReference type="ARBA" id="ARBA00004651"/>
    </source>
</evidence>
<dbReference type="Gene3D" id="1.20.1070.10">
    <property type="entry name" value="Rhodopsin 7-helix transmembrane proteins"/>
    <property type="match status" value="1"/>
</dbReference>
<keyword evidence="5 11" id="KW-1133">Transmembrane helix</keyword>
<comment type="similarity">
    <text evidence="2">Belongs to the G-protein coupled receptor 1 family.</text>
</comment>
<dbReference type="RefSeq" id="XP_034232894.1">
    <property type="nucleotide sequence ID" value="XM_034377003.1"/>
</dbReference>
<reference evidence="14" key="1">
    <citation type="submission" date="2025-08" db="UniProtKB">
        <authorList>
            <consortium name="RefSeq"/>
        </authorList>
    </citation>
    <scope>IDENTIFICATION</scope>
    <source>
        <tissue evidence="14">Total insect</tissue>
    </source>
</reference>
<keyword evidence="7 11" id="KW-0472">Membrane</keyword>
<evidence type="ECO:0000256" key="2">
    <source>
        <dbReference type="ARBA" id="ARBA00010663"/>
    </source>
</evidence>
<evidence type="ECO:0000256" key="9">
    <source>
        <dbReference type="ARBA" id="ARBA00023224"/>
    </source>
</evidence>
<dbReference type="GO" id="GO:0004930">
    <property type="term" value="F:G protein-coupled receptor activity"/>
    <property type="evidence" value="ECO:0007669"/>
    <property type="project" value="UniProtKB-KW"/>
</dbReference>
<dbReference type="GeneID" id="117640485"/>
<sequence>MAAIAVDRFTSLAQPLRYNNLITHRSVERYIAGLWLYAGLVGTAPLAARVWGPGVGGAPPPAPCSGAALLRPPGVAVFLLCAVYAPCMVLVVGCYSYVYLVARNHHRAIYSVEVSLRHGHDAPYASRYTSTLAITVGFFVCLWLPFQMVIVVDLVCGSHLVSSLRGLCLSLPMFASSALNPWVYGYRNGEVRAAVQRVLGEMLTKVGLSSPHLGCPHLVTTGADAELNSFASNVRLCTLSFTATHTLATPTPTRCCTTTNASLLHPDDAILLQSPQTPSVDTPSQPASPSTGKAASSPLTPPAPPPPPSRTLRALAGHAASHTAVITLAQTVIELRVPVQVPNAAATSLNKVHHV</sequence>
<evidence type="ECO:0000256" key="3">
    <source>
        <dbReference type="ARBA" id="ARBA00022475"/>
    </source>
</evidence>
<comment type="subcellular location">
    <subcellularLocation>
        <location evidence="1">Cell membrane</location>
        <topology evidence="1">Multi-pass membrane protein</topology>
    </subcellularLocation>
</comment>
<dbReference type="PANTHER" id="PTHR24249:SF372">
    <property type="entry name" value="G-PROTEIN COUPLED RECEPTORS FAMILY 1 PROFILE DOMAIN-CONTAINING PROTEIN"/>
    <property type="match status" value="1"/>
</dbReference>
<evidence type="ECO:0000256" key="11">
    <source>
        <dbReference type="SAM" id="Phobius"/>
    </source>
</evidence>
<keyword evidence="3" id="KW-1003">Cell membrane</keyword>
<evidence type="ECO:0000256" key="5">
    <source>
        <dbReference type="ARBA" id="ARBA00022989"/>
    </source>
</evidence>
<dbReference type="InterPro" id="IPR050569">
    <property type="entry name" value="TAAR"/>
</dbReference>
<evidence type="ECO:0000256" key="6">
    <source>
        <dbReference type="ARBA" id="ARBA00023040"/>
    </source>
</evidence>
<feature type="compositionally biased region" description="Pro residues" evidence="10">
    <location>
        <begin position="299"/>
        <end position="309"/>
    </location>
</feature>
<keyword evidence="9" id="KW-0807">Transducer</keyword>
<gene>
    <name evidence="14" type="primary">LOC117640485</name>
</gene>
<dbReference type="KEGG" id="tpal:117640485"/>
<organism evidence="14">
    <name type="scientific">Thrips palmi</name>
    <name type="common">Melon thrips</name>
    <dbReference type="NCBI Taxonomy" id="161013"/>
    <lineage>
        <taxon>Eukaryota</taxon>
        <taxon>Metazoa</taxon>
        <taxon>Ecdysozoa</taxon>
        <taxon>Arthropoda</taxon>
        <taxon>Hexapoda</taxon>
        <taxon>Insecta</taxon>
        <taxon>Pterygota</taxon>
        <taxon>Neoptera</taxon>
        <taxon>Paraneoptera</taxon>
        <taxon>Thysanoptera</taxon>
        <taxon>Terebrantia</taxon>
        <taxon>Thripoidea</taxon>
        <taxon>Thripidae</taxon>
        <taxon>Thrips</taxon>
    </lineage>
</organism>
<accession>A0A6P8ZI31</accession>
<dbReference type="InterPro" id="IPR000276">
    <property type="entry name" value="GPCR_Rhodpsn"/>
</dbReference>
<proteinExistence type="inferred from homology"/>
<keyword evidence="6" id="KW-0297">G-protein coupled receptor</keyword>
<dbReference type="PROSITE" id="PS50262">
    <property type="entry name" value="G_PROTEIN_RECEP_F1_2"/>
    <property type="match status" value="1"/>
</dbReference>
<feature type="transmembrane region" description="Helical" evidence="11">
    <location>
        <begin position="132"/>
        <end position="152"/>
    </location>
</feature>
<evidence type="ECO:0000313" key="13">
    <source>
        <dbReference type="Proteomes" id="UP000515158"/>
    </source>
</evidence>
<evidence type="ECO:0000256" key="10">
    <source>
        <dbReference type="SAM" id="MobiDB-lite"/>
    </source>
</evidence>
<evidence type="ECO:0000313" key="14">
    <source>
        <dbReference type="RefSeq" id="XP_034232894.1"/>
    </source>
</evidence>
<dbReference type="GO" id="GO:0005886">
    <property type="term" value="C:plasma membrane"/>
    <property type="evidence" value="ECO:0007669"/>
    <property type="project" value="UniProtKB-SubCell"/>
</dbReference>
<evidence type="ECO:0000256" key="4">
    <source>
        <dbReference type="ARBA" id="ARBA00022692"/>
    </source>
</evidence>
<dbReference type="Proteomes" id="UP000515158">
    <property type="component" value="Unplaced"/>
</dbReference>
<evidence type="ECO:0000256" key="7">
    <source>
        <dbReference type="ARBA" id="ARBA00023136"/>
    </source>
</evidence>
<evidence type="ECO:0000256" key="8">
    <source>
        <dbReference type="ARBA" id="ARBA00023170"/>
    </source>
</evidence>